<dbReference type="PANTHER" id="PTHR11142:SF0">
    <property type="entry name" value="TRNA PSEUDOURIDINE SYNTHASE-LIKE 1"/>
    <property type="match status" value="1"/>
</dbReference>
<dbReference type="GO" id="GO:0009982">
    <property type="term" value="F:pseudouridine synthase activity"/>
    <property type="evidence" value="ECO:0007669"/>
    <property type="project" value="InterPro"/>
</dbReference>
<sequence>MKNVSDILPDKETNFYLITIAYDGTTQPNKLTVQSCIETILSRVFKKKINILAASRTDKGVHAREQKFTLRINLDFSPKKLFNLLKKVLSKYVLVKKVQKVDNNFHPIRNVFSKEYRYFINTSKHNIWQKKYRWEYNLPIITKKLNDILRIFQGRHNFFNYSYCR</sequence>
<organism evidence="2 3">
    <name type="scientific">Racocetra fulgida</name>
    <dbReference type="NCBI Taxonomy" id="60492"/>
    <lineage>
        <taxon>Eukaryota</taxon>
        <taxon>Fungi</taxon>
        <taxon>Fungi incertae sedis</taxon>
        <taxon>Mucoromycota</taxon>
        <taxon>Glomeromycotina</taxon>
        <taxon>Glomeromycetes</taxon>
        <taxon>Diversisporales</taxon>
        <taxon>Gigasporaceae</taxon>
        <taxon>Racocetra</taxon>
    </lineage>
</organism>
<dbReference type="PANTHER" id="PTHR11142">
    <property type="entry name" value="PSEUDOURIDYLATE SYNTHASE"/>
    <property type="match status" value="1"/>
</dbReference>
<gene>
    <name evidence="2" type="ORF">RFULGI_LOCUS52</name>
</gene>
<dbReference type="Proteomes" id="UP000789396">
    <property type="component" value="Unassembled WGS sequence"/>
</dbReference>
<dbReference type="Gene3D" id="3.30.70.580">
    <property type="entry name" value="Pseudouridine synthase I, catalytic domain, N-terminal subdomain"/>
    <property type="match status" value="1"/>
</dbReference>
<keyword evidence="3" id="KW-1185">Reference proteome</keyword>
<dbReference type="EMBL" id="CAJVPZ010000002">
    <property type="protein sequence ID" value="CAG8447893.1"/>
    <property type="molecule type" value="Genomic_DNA"/>
</dbReference>
<evidence type="ECO:0000313" key="2">
    <source>
        <dbReference type="EMBL" id="CAG8447893.1"/>
    </source>
</evidence>
<evidence type="ECO:0000256" key="1">
    <source>
        <dbReference type="ARBA" id="ARBA00023235"/>
    </source>
</evidence>
<dbReference type="GO" id="GO:0031119">
    <property type="term" value="P:tRNA pseudouridine synthesis"/>
    <property type="evidence" value="ECO:0007669"/>
    <property type="project" value="TreeGrafter"/>
</dbReference>
<dbReference type="InterPro" id="IPR001406">
    <property type="entry name" value="PsdUridine_synth_TruA"/>
</dbReference>
<reference evidence="2" key="1">
    <citation type="submission" date="2021-06" db="EMBL/GenBank/DDBJ databases">
        <authorList>
            <person name="Kallberg Y."/>
            <person name="Tangrot J."/>
            <person name="Rosling A."/>
        </authorList>
    </citation>
    <scope>NUCLEOTIDE SEQUENCE</scope>
    <source>
        <strain evidence="2">IN212</strain>
    </source>
</reference>
<keyword evidence="1" id="KW-0413">Isomerase</keyword>
<dbReference type="InterPro" id="IPR020103">
    <property type="entry name" value="PsdUridine_synth_cat_dom_sf"/>
</dbReference>
<dbReference type="SUPFAM" id="SSF55120">
    <property type="entry name" value="Pseudouridine synthase"/>
    <property type="match status" value="1"/>
</dbReference>
<dbReference type="GO" id="GO:0003723">
    <property type="term" value="F:RNA binding"/>
    <property type="evidence" value="ECO:0007669"/>
    <property type="project" value="InterPro"/>
</dbReference>
<dbReference type="InterPro" id="IPR020095">
    <property type="entry name" value="PsdUridine_synth_TruA_C"/>
</dbReference>
<dbReference type="OrthoDB" id="271910at2759"/>
<dbReference type="InterPro" id="IPR020094">
    <property type="entry name" value="TruA/RsuA/RluB/E/F_N"/>
</dbReference>
<comment type="caution">
    <text evidence="2">The sequence shown here is derived from an EMBL/GenBank/DDBJ whole genome shotgun (WGS) entry which is preliminary data.</text>
</comment>
<dbReference type="Gene3D" id="3.30.70.660">
    <property type="entry name" value="Pseudouridine synthase I, catalytic domain, C-terminal subdomain"/>
    <property type="match status" value="1"/>
</dbReference>
<accession>A0A9N8VED3</accession>
<dbReference type="AlphaFoldDB" id="A0A9N8VED3"/>
<protein>
    <submittedName>
        <fullName evidence="2">11342_t:CDS:1</fullName>
    </submittedName>
</protein>
<proteinExistence type="predicted"/>
<name>A0A9N8VED3_9GLOM</name>
<evidence type="ECO:0000313" key="3">
    <source>
        <dbReference type="Proteomes" id="UP000789396"/>
    </source>
</evidence>